<organism evidence="1 2">
    <name type="scientific">Caldovatus aquaticus</name>
    <dbReference type="NCBI Taxonomy" id="2865671"/>
    <lineage>
        <taxon>Bacteria</taxon>
        <taxon>Pseudomonadati</taxon>
        <taxon>Pseudomonadota</taxon>
        <taxon>Alphaproteobacteria</taxon>
        <taxon>Acetobacterales</taxon>
        <taxon>Roseomonadaceae</taxon>
        <taxon>Caldovatus</taxon>
    </lineage>
</organism>
<gene>
    <name evidence="1" type="ORF">K1J50_06895</name>
</gene>
<dbReference type="EMBL" id="JAHZUY010000012">
    <property type="protein sequence ID" value="MBW8269214.1"/>
    <property type="molecule type" value="Genomic_DNA"/>
</dbReference>
<accession>A0ABS7F0U0</accession>
<dbReference type="Proteomes" id="UP001519924">
    <property type="component" value="Unassembled WGS sequence"/>
</dbReference>
<evidence type="ECO:0000313" key="1">
    <source>
        <dbReference type="EMBL" id="MBW8269214.1"/>
    </source>
</evidence>
<proteinExistence type="predicted"/>
<dbReference type="RefSeq" id="WP_220116974.1">
    <property type="nucleotide sequence ID" value="NZ_JAHZUY010000012.1"/>
</dbReference>
<protein>
    <submittedName>
        <fullName evidence="1">Uncharacterized protein</fullName>
    </submittedName>
</protein>
<keyword evidence="2" id="KW-1185">Reference proteome</keyword>
<reference evidence="1 2" key="1">
    <citation type="submission" date="2021-08" db="EMBL/GenBank/DDBJ databases">
        <title>Caldovatus sediminis gen. nov., sp. nov., a moderately thermophilic bacterium isolated from a hot spring.</title>
        <authorList>
            <person name="Hu C.-J."/>
            <person name="Li W.-J."/>
            <person name="Xian W.-D."/>
        </authorList>
    </citation>
    <scope>NUCLEOTIDE SEQUENCE [LARGE SCALE GENOMIC DNA]</scope>
    <source>
        <strain evidence="1 2">SYSU G05006</strain>
    </source>
</reference>
<comment type="caution">
    <text evidence="1">The sequence shown here is derived from an EMBL/GenBank/DDBJ whole genome shotgun (WGS) entry which is preliminary data.</text>
</comment>
<sequence length="396" mass="39338">MLRLSDAPRGALRAAHRTVARALLAAEAERFGDAAPRLAETGAEGDPVLLGLPEREARRIAAMLEGVFGRALAPGLAEILPAGAEARALRPSGPDAAGAPGLDGPAEAALAELDARIAALPLAQCARREPLLRLHPRERPGLAGLRLALDAAALAAALGPALAGDADLLGHAAAVLAPRLLRALADPAARAEVLGSAPDGAAPLFVALPAEAARQAAALLGAAAAAPGLPRMVLMVPLAAVAAQPGGLSSLRAAAEGGAVAVALEGLDAEALGLLAPEAAVLAEAERLALRWSPRLAEDRAAGAALRRLDPARLLLLGCDGPEALEWGAAHGIACFGGPWIGLALAALRRLACPHAAGCALGACAARAAATEAAGRAGCANRPLLAALLPDRGFPA</sequence>
<name>A0ABS7F0U0_9PROT</name>
<evidence type="ECO:0000313" key="2">
    <source>
        <dbReference type="Proteomes" id="UP001519924"/>
    </source>
</evidence>